<dbReference type="PANTHER" id="PTHR48022">
    <property type="entry name" value="PLASTIDIC GLUCOSE TRANSPORTER 4"/>
    <property type="match status" value="1"/>
</dbReference>
<evidence type="ECO:0000256" key="5">
    <source>
        <dbReference type="ARBA" id="ARBA00022989"/>
    </source>
</evidence>
<feature type="transmembrane region" description="Helical" evidence="8">
    <location>
        <begin position="378"/>
        <end position="401"/>
    </location>
</feature>
<dbReference type="InterPro" id="IPR036259">
    <property type="entry name" value="MFS_trans_sf"/>
</dbReference>
<feature type="transmembrane region" description="Helical" evidence="8">
    <location>
        <begin position="312"/>
        <end position="330"/>
    </location>
</feature>
<dbReference type="InterPro" id="IPR003663">
    <property type="entry name" value="Sugar/inositol_transpt"/>
</dbReference>
<sequence>MVGRRALRSRGRKEREEIEVALVEGPQFERVSWTREPHLRKLYAWAVILTLGSVTTGYDGMLVNTSQQIDRWKAFFPQTQVGPHNPQAVADSWLGLLVNIFNIGSVISFFITILTVFASSPYVADHWGRKTAIAIGCGFMIAGGVVSAFCTQYEMFVAGRFLLGFGNSLTQMASPLLLTEICHPQHRGPVTAVYNCLWNLGALMVAWIGWGTARIQSDWAWRSITLLQILPSLVQILFIYWIPESPRYLMSKDRHREALDILAKYHAGGKRHDLLVQFEYREIRETIKIEQQVERSAGYLDFVRTKGNRWRLAILISLGVISQYSGNALFSNYIDTIYEGAGITDQNKKLAISGGKTILDLIVTVLAALNVDRFGRRPLFLVSISGMVISFASWTVCGALYENSGMQNTTAGWAQLVFIWLFGISYDIGFSGMLIAYALEVLPFKLRAKGMMLMNITVQAVLALSNQTNKIAWNRLPRHWYFMLFYTAWDFLELCFVYFFYVETKGPTLEEIARIFDGMDAVANINIRQVEKDIQHAEHEEYMHDDRPYPGAF</sequence>
<evidence type="ECO:0000256" key="8">
    <source>
        <dbReference type="SAM" id="Phobius"/>
    </source>
</evidence>
<proteinExistence type="inferred from homology"/>
<keyword evidence="11" id="KW-1185">Reference proteome</keyword>
<gene>
    <name evidence="10" type="ORF">EKO27_g1938</name>
</gene>
<keyword evidence="3 7" id="KW-0813">Transport</keyword>
<feature type="transmembrane region" description="Helical" evidence="8">
    <location>
        <begin position="131"/>
        <end position="149"/>
    </location>
</feature>
<dbReference type="GO" id="GO:0005351">
    <property type="term" value="F:carbohydrate:proton symporter activity"/>
    <property type="evidence" value="ECO:0007669"/>
    <property type="project" value="TreeGrafter"/>
</dbReference>
<organism evidence="10 11">
    <name type="scientific">Xylaria grammica</name>
    <dbReference type="NCBI Taxonomy" id="363999"/>
    <lineage>
        <taxon>Eukaryota</taxon>
        <taxon>Fungi</taxon>
        <taxon>Dikarya</taxon>
        <taxon>Ascomycota</taxon>
        <taxon>Pezizomycotina</taxon>
        <taxon>Sordariomycetes</taxon>
        <taxon>Xylariomycetidae</taxon>
        <taxon>Xylariales</taxon>
        <taxon>Xylariaceae</taxon>
        <taxon>Xylaria</taxon>
    </lineage>
</organism>
<evidence type="ECO:0000256" key="7">
    <source>
        <dbReference type="RuleBase" id="RU003346"/>
    </source>
</evidence>
<dbReference type="PANTHER" id="PTHR48022:SF66">
    <property type="entry name" value="MFS HEXOSE TRANSPORTER"/>
    <property type="match status" value="1"/>
</dbReference>
<dbReference type="Gene3D" id="1.20.1250.20">
    <property type="entry name" value="MFS general substrate transporter like domains"/>
    <property type="match status" value="1"/>
</dbReference>
<dbReference type="SUPFAM" id="SSF103473">
    <property type="entry name" value="MFS general substrate transporter"/>
    <property type="match status" value="1"/>
</dbReference>
<comment type="subcellular location">
    <subcellularLocation>
        <location evidence="1">Membrane</location>
        <topology evidence="1">Multi-pass membrane protein</topology>
    </subcellularLocation>
</comment>
<dbReference type="InterPro" id="IPR005829">
    <property type="entry name" value="Sugar_transporter_CS"/>
</dbReference>
<dbReference type="GO" id="GO:0016020">
    <property type="term" value="C:membrane"/>
    <property type="evidence" value="ECO:0007669"/>
    <property type="project" value="UniProtKB-SubCell"/>
</dbReference>
<name>A0A439DFI4_9PEZI</name>
<accession>A0A439DFI4</accession>
<dbReference type="Proteomes" id="UP000286045">
    <property type="component" value="Unassembled WGS sequence"/>
</dbReference>
<evidence type="ECO:0000256" key="6">
    <source>
        <dbReference type="ARBA" id="ARBA00023136"/>
    </source>
</evidence>
<dbReference type="PROSITE" id="PS00216">
    <property type="entry name" value="SUGAR_TRANSPORT_1"/>
    <property type="match status" value="1"/>
</dbReference>
<evidence type="ECO:0000259" key="9">
    <source>
        <dbReference type="PROSITE" id="PS50850"/>
    </source>
</evidence>
<feature type="transmembrane region" description="Helical" evidence="8">
    <location>
        <begin position="155"/>
        <end position="178"/>
    </location>
</feature>
<evidence type="ECO:0000256" key="3">
    <source>
        <dbReference type="ARBA" id="ARBA00022448"/>
    </source>
</evidence>
<keyword evidence="5 8" id="KW-1133">Transmembrane helix</keyword>
<evidence type="ECO:0000313" key="11">
    <source>
        <dbReference type="Proteomes" id="UP000286045"/>
    </source>
</evidence>
<feature type="transmembrane region" description="Helical" evidence="8">
    <location>
        <begin position="93"/>
        <end position="119"/>
    </location>
</feature>
<dbReference type="NCBIfam" id="TIGR00879">
    <property type="entry name" value="SP"/>
    <property type="match status" value="1"/>
</dbReference>
<evidence type="ECO:0000256" key="2">
    <source>
        <dbReference type="ARBA" id="ARBA00010992"/>
    </source>
</evidence>
<protein>
    <recommendedName>
        <fullName evidence="9">Major facilitator superfamily (MFS) profile domain-containing protein</fullName>
    </recommendedName>
</protein>
<dbReference type="InterPro" id="IPR005828">
    <property type="entry name" value="MFS_sugar_transport-like"/>
</dbReference>
<evidence type="ECO:0000256" key="4">
    <source>
        <dbReference type="ARBA" id="ARBA00022692"/>
    </source>
</evidence>
<feature type="domain" description="Major facilitator superfamily (MFS) profile" evidence="9">
    <location>
        <begin position="45"/>
        <end position="505"/>
    </location>
</feature>
<comment type="similarity">
    <text evidence="2 7">Belongs to the major facilitator superfamily. Sugar transporter (TC 2.A.1.1) family.</text>
</comment>
<evidence type="ECO:0000256" key="1">
    <source>
        <dbReference type="ARBA" id="ARBA00004141"/>
    </source>
</evidence>
<feature type="transmembrane region" description="Helical" evidence="8">
    <location>
        <begin position="219"/>
        <end position="242"/>
    </location>
</feature>
<feature type="transmembrane region" description="Helical" evidence="8">
    <location>
        <begin position="413"/>
        <end position="439"/>
    </location>
</feature>
<evidence type="ECO:0000313" key="10">
    <source>
        <dbReference type="EMBL" id="RWA13174.1"/>
    </source>
</evidence>
<dbReference type="InterPro" id="IPR050360">
    <property type="entry name" value="MFS_Sugar_Transporters"/>
</dbReference>
<comment type="caution">
    <text evidence="10">The sequence shown here is derived from an EMBL/GenBank/DDBJ whole genome shotgun (WGS) entry which is preliminary data.</text>
</comment>
<keyword evidence="6 8" id="KW-0472">Membrane</keyword>
<dbReference type="AlphaFoldDB" id="A0A439DFI4"/>
<feature type="transmembrane region" description="Helical" evidence="8">
    <location>
        <begin position="190"/>
        <end position="213"/>
    </location>
</feature>
<dbReference type="EMBL" id="RYZI01000033">
    <property type="protein sequence ID" value="RWA13174.1"/>
    <property type="molecule type" value="Genomic_DNA"/>
</dbReference>
<dbReference type="FunFam" id="1.20.1250.20:FF:000117">
    <property type="entry name" value="MFS hexose transporter"/>
    <property type="match status" value="1"/>
</dbReference>
<dbReference type="Pfam" id="PF00083">
    <property type="entry name" value="Sugar_tr"/>
    <property type="match status" value="1"/>
</dbReference>
<reference evidence="10 11" key="1">
    <citation type="submission" date="2018-12" db="EMBL/GenBank/DDBJ databases">
        <title>Draft genome sequence of Xylaria grammica IHI A82.</title>
        <authorList>
            <person name="Buettner E."/>
            <person name="Kellner H."/>
        </authorList>
    </citation>
    <scope>NUCLEOTIDE SEQUENCE [LARGE SCALE GENOMIC DNA]</scope>
    <source>
        <strain evidence="10 11">IHI A82</strain>
    </source>
</reference>
<feature type="transmembrane region" description="Helical" evidence="8">
    <location>
        <begin position="480"/>
        <end position="501"/>
    </location>
</feature>
<dbReference type="PROSITE" id="PS50850">
    <property type="entry name" value="MFS"/>
    <property type="match status" value="1"/>
</dbReference>
<dbReference type="InterPro" id="IPR020846">
    <property type="entry name" value="MFS_dom"/>
</dbReference>
<keyword evidence="4 8" id="KW-0812">Transmembrane</keyword>